<dbReference type="RefSeq" id="WP_249847247.1">
    <property type="nucleotide sequence ID" value="NZ_JAMGBD010000001.1"/>
</dbReference>
<proteinExistence type="predicted"/>
<dbReference type="InterPro" id="IPR004360">
    <property type="entry name" value="Glyas_Fos-R_dOase_dom"/>
</dbReference>
<gene>
    <name evidence="2" type="ORF">LZ536_05285</name>
</gene>
<evidence type="ECO:0000313" key="3">
    <source>
        <dbReference type="Proteomes" id="UP001165363"/>
    </source>
</evidence>
<dbReference type="CDD" id="cd06587">
    <property type="entry name" value="VOC"/>
    <property type="match status" value="1"/>
</dbReference>
<dbReference type="SUPFAM" id="SSF54593">
    <property type="entry name" value="Glyoxalase/Bleomycin resistance protein/Dihydroxybiphenyl dioxygenase"/>
    <property type="match status" value="1"/>
</dbReference>
<dbReference type="Proteomes" id="UP001165363">
    <property type="component" value="Unassembled WGS sequence"/>
</dbReference>
<sequence>MLGKSDATPMIAVSDVDRARRFYEETLGLKTKDEWGEGFTLESGDTLVNVYRSEFAGTNKATALNFDVDDIEEEVATLKDKGVFFEKYDLPGLEPRGDLYVGEGMKTAWFKDPDGNILSLIEEA</sequence>
<accession>A0ABT0RL42</accession>
<evidence type="ECO:0000313" key="2">
    <source>
        <dbReference type="EMBL" id="MCL6683315.1"/>
    </source>
</evidence>
<evidence type="ECO:0000259" key="1">
    <source>
        <dbReference type="PROSITE" id="PS51819"/>
    </source>
</evidence>
<keyword evidence="3" id="KW-1185">Reference proteome</keyword>
<protein>
    <submittedName>
        <fullName evidence="2">VOC family protein</fullName>
    </submittedName>
</protein>
<comment type="caution">
    <text evidence="2">The sequence shown here is derived from an EMBL/GenBank/DDBJ whole genome shotgun (WGS) entry which is preliminary data.</text>
</comment>
<feature type="domain" description="VOC" evidence="1">
    <location>
        <begin position="4"/>
        <end position="123"/>
    </location>
</feature>
<dbReference type="InterPro" id="IPR029068">
    <property type="entry name" value="Glyas_Bleomycin-R_OHBP_Dase"/>
</dbReference>
<dbReference type="Pfam" id="PF00903">
    <property type="entry name" value="Glyoxalase"/>
    <property type="match status" value="1"/>
</dbReference>
<dbReference type="EMBL" id="JAMGBD010000001">
    <property type="protein sequence ID" value="MCL6683315.1"/>
    <property type="molecule type" value="Genomic_DNA"/>
</dbReference>
<dbReference type="Gene3D" id="3.10.180.10">
    <property type="entry name" value="2,3-Dihydroxybiphenyl 1,2-Dioxygenase, domain 1"/>
    <property type="match status" value="1"/>
</dbReference>
<name>A0ABT0RL42_9SPHN</name>
<organism evidence="2 3">
    <name type="scientific">Sphingomonas alba</name>
    <dbReference type="NCBI Taxonomy" id="2908208"/>
    <lineage>
        <taxon>Bacteria</taxon>
        <taxon>Pseudomonadati</taxon>
        <taxon>Pseudomonadota</taxon>
        <taxon>Alphaproteobacteria</taxon>
        <taxon>Sphingomonadales</taxon>
        <taxon>Sphingomonadaceae</taxon>
        <taxon>Sphingomonas</taxon>
    </lineage>
</organism>
<dbReference type="InterPro" id="IPR037523">
    <property type="entry name" value="VOC_core"/>
</dbReference>
<dbReference type="PROSITE" id="PS51819">
    <property type="entry name" value="VOC"/>
    <property type="match status" value="1"/>
</dbReference>
<reference evidence="2" key="1">
    <citation type="submission" date="2022-05" db="EMBL/GenBank/DDBJ databases">
        <authorList>
            <person name="Jo J.-H."/>
            <person name="Im W.-T."/>
        </authorList>
    </citation>
    <scope>NUCLEOTIDE SEQUENCE</scope>
    <source>
        <strain evidence="2">SE158</strain>
    </source>
</reference>